<evidence type="ECO:0000313" key="2">
    <source>
        <dbReference type="Proteomes" id="UP000076871"/>
    </source>
</evidence>
<dbReference type="AlphaFoldDB" id="A0A165I5M9"/>
<gene>
    <name evidence="1" type="ORF">LAESUDRAFT_9276</name>
</gene>
<dbReference type="InParanoid" id="A0A165I5M9"/>
<accession>A0A165I5M9</accession>
<sequence>MSLCMSNPDVSCLQHSSAIDRLSRSSWLTYDGVSCCATCLKRTDGYCQAQSPIVTCDRTLYLRSPATCLDVAGTHCGRSHQSIGTAYHPFMIPRATRDVAIICDCRCDWRAAAFRRQSQVHICSSMIPTMHGYGCAGICQLDFSLTPLFALGARICSSLWTTRAGSTH</sequence>
<dbReference type="RefSeq" id="XP_040770132.1">
    <property type="nucleotide sequence ID" value="XM_040914880.1"/>
</dbReference>
<organism evidence="1 2">
    <name type="scientific">Laetiporus sulphureus 93-53</name>
    <dbReference type="NCBI Taxonomy" id="1314785"/>
    <lineage>
        <taxon>Eukaryota</taxon>
        <taxon>Fungi</taxon>
        <taxon>Dikarya</taxon>
        <taxon>Basidiomycota</taxon>
        <taxon>Agaricomycotina</taxon>
        <taxon>Agaricomycetes</taxon>
        <taxon>Polyporales</taxon>
        <taxon>Laetiporus</taxon>
    </lineage>
</organism>
<reference evidence="1 2" key="1">
    <citation type="journal article" date="2016" name="Mol. Biol. Evol.">
        <title>Comparative Genomics of Early-Diverging Mushroom-Forming Fungi Provides Insights into the Origins of Lignocellulose Decay Capabilities.</title>
        <authorList>
            <person name="Nagy L.G."/>
            <person name="Riley R."/>
            <person name="Tritt A."/>
            <person name="Adam C."/>
            <person name="Daum C."/>
            <person name="Floudas D."/>
            <person name="Sun H."/>
            <person name="Yadav J.S."/>
            <person name="Pangilinan J."/>
            <person name="Larsson K.H."/>
            <person name="Matsuura K."/>
            <person name="Barry K."/>
            <person name="Labutti K."/>
            <person name="Kuo R."/>
            <person name="Ohm R.A."/>
            <person name="Bhattacharya S.S."/>
            <person name="Shirouzu T."/>
            <person name="Yoshinaga Y."/>
            <person name="Martin F.M."/>
            <person name="Grigoriev I.V."/>
            <person name="Hibbett D.S."/>
        </authorList>
    </citation>
    <scope>NUCLEOTIDE SEQUENCE [LARGE SCALE GENOMIC DNA]</scope>
    <source>
        <strain evidence="1 2">93-53</strain>
    </source>
</reference>
<dbReference type="GeneID" id="63831907"/>
<dbReference type="Proteomes" id="UP000076871">
    <property type="component" value="Unassembled WGS sequence"/>
</dbReference>
<dbReference type="EMBL" id="KV427605">
    <property type="protein sequence ID" value="KZT12622.1"/>
    <property type="molecule type" value="Genomic_DNA"/>
</dbReference>
<proteinExistence type="predicted"/>
<protein>
    <submittedName>
        <fullName evidence="1">Uncharacterized protein</fullName>
    </submittedName>
</protein>
<evidence type="ECO:0000313" key="1">
    <source>
        <dbReference type="EMBL" id="KZT12622.1"/>
    </source>
</evidence>
<keyword evidence="2" id="KW-1185">Reference proteome</keyword>
<name>A0A165I5M9_9APHY</name>